<dbReference type="PROSITE" id="PS01039">
    <property type="entry name" value="SBP_BACTERIAL_3"/>
    <property type="match status" value="1"/>
</dbReference>
<keyword evidence="3 5" id="KW-0732">Signal</keyword>
<dbReference type="KEGG" id="tvl:FAZ95_35855"/>
<feature type="chain" id="PRO_5020618817" evidence="5">
    <location>
        <begin position="26"/>
        <end position="265"/>
    </location>
</feature>
<dbReference type="PROSITE" id="PS51257">
    <property type="entry name" value="PROKAR_LIPOPROTEIN"/>
    <property type="match status" value="1"/>
</dbReference>
<dbReference type="GO" id="GO:0030313">
    <property type="term" value="C:cell envelope"/>
    <property type="evidence" value="ECO:0007669"/>
    <property type="project" value="UniProtKB-SubCell"/>
</dbReference>
<dbReference type="Proteomes" id="UP000298656">
    <property type="component" value="Chromosome 2"/>
</dbReference>
<dbReference type="PANTHER" id="PTHR35936">
    <property type="entry name" value="MEMBRANE-BOUND LYTIC MUREIN TRANSGLYCOSYLASE F"/>
    <property type="match status" value="1"/>
</dbReference>
<keyword evidence="9" id="KW-1185">Reference proteome</keyword>
<feature type="domain" description="Ionotropic glutamate receptor C-terminal" evidence="7">
    <location>
        <begin position="37"/>
        <end position="257"/>
    </location>
</feature>
<dbReference type="InterPro" id="IPR001320">
    <property type="entry name" value="Iontro_rcpt_C"/>
</dbReference>
<dbReference type="GO" id="GO:0016020">
    <property type="term" value="C:membrane"/>
    <property type="evidence" value="ECO:0007669"/>
    <property type="project" value="InterPro"/>
</dbReference>
<name>A0A4P8J096_9BURK</name>
<organism evidence="8 9">
    <name type="scientific">Trinickia violacea</name>
    <dbReference type="NCBI Taxonomy" id="2571746"/>
    <lineage>
        <taxon>Bacteria</taxon>
        <taxon>Pseudomonadati</taxon>
        <taxon>Pseudomonadota</taxon>
        <taxon>Betaproteobacteria</taxon>
        <taxon>Burkholderiales</taxon>
        <taxon>Burkholderiaceae</taxon>
        <taxon>Trinickia</taxon>
    </lineage>
</organism>
<accession>A0A4P8J096</accession>
<dbReference type="SMART" id="SM00062">
    <property type="entry name" value="PBPb"/>
    <property type="match status" value="1"/>
</dbReference>
<evidence type="ECO:0000256" key="1">
    <source>
        <dbReference type="ARBA" id="ARBA00004196"/>
    </source>
</evidence>
<dbReference type="EMBL" id="CP040078">
    <property type="protein sequence ID" value="QCP54331.1"/>
    <property type="molecule type" value="Genomic_DNA"/>
</dbReference>
<sequence length="265" mass="28522">MKIRKAILFATLSVSAACASFSACAEDLLDAVKARGTLMIGMEGTYPPFDYRDSQGILQGFDVDVARALAAKLGVKPDFYTGEWSGLIGGLQAGKFDVVVNQVTITQQRRQSLDFSPPYAYSAVQVLERKDDKNEYQGLDELKGKRVAVTLGSNFADLAKSVPGIIVQTYPGMSEALSDLVGGRADAYLNDRLFVPYLIKTSNVPIRGGGLLKNTSDEIGIPFRKGNPKFSAAVNEALTSMRNDGTLAAISKKWFGVDVSHPVGN</sequence>
<evidence type="ECO:0000313" key="8">
    <source>
        <dbReference type="EMBL" id="QCP54331.1"/>
    </source>
</evidence>
<feature type="signal peptide" evidence="5">
    <location>
        <begin position="1"/>
        <end position="25"/>
    </location>
</feature>
<evidence type="ECO:0000259" key="7">
    <source>
        <dbReference type="SMART" id="SM00079"/>
    </source>
</evidence>
<dbReference type="InterPro" id="IPR018313">
    <property type="entry name" value="SBP_3_CS"/>
</dbReference>
<proteinExistence type="inferred from homology"/>
<evidence type="ECO:0000256" key="2">
    <source>
        <dbReference type="ARBA" id="ARBA00010333"/>
    </source>
</evidence>
<dbReference type="InterPro" id="IPR001638">
    <property type="entry name" value="Solute-binding_3/MltF_N"/>
</dbReference>
<dbReference type="OrthoDB" id="368476at2"/>
<dbReference type="Gene3D" id="3.40.190.10">
    <property type="entry name" value="Periplasmic binding protein-like II"/>
    <property type="match status" value="2"/>
</dbReference>
<comment type="similarity">
    <text evidence="2 4">Belongs to the bacterial solute-binding protein 3 family.</text>
</comment>
<dbReference type="RefSeq" id="WP_137337099.1">
    <property type="nucleotide sequence ID" value="NZ_CP040078.1"/>
</dbReference>
<evidence type="ECO:0000313" key="9">
    <source>
        <dbReference type="Proteomes" id="UP000298656"/>
    </source>
</evidence>
<evidence type="ECO:0000259" key="6">
    <source>
        <dbReference type="SMART" id="SM00062"/>
    </source>
</evidence>
<protein>
    <submittedName>
        <fullName evidence="8">Transporter substrate-binding domain-containing protein</fullName>
    </submittedName>
</protein>
<gene>
    <name evidence="8" type="ORF">FAZ95_35855</name>
</gene>
<evidence type="ECO:0000256" key="3">
    <source>
        <dbReference type="ARBA" id="ARBA00022729"/>
    </source>
</evidence>
<dbReference type="SMART" id="SM00079">
    <property type="entry name" value="PBPe"/>
    <property type="match status" value="1"/>
</dbReference>
<evidence type="ECO:0000256" key="4">
    <source>
        <dbReference type="RuleBase" id="RU003744"/>
    </source>
</evidence>
<dbReference type="PANTHER" id="PTHR35936:SF35">
    <property type="entry name" value="L-CYSTINE-BINDING PROTEIN TCYJ"/>
    <property type="match status" value="1"/>
</dbReference>
<dbReference type="AlphaFoldDB" id="A0A4P8J096"/>
<dbReference type="GO" id="GO:0015276">
    <property type="term" value="F:ligand-gated monoatomic ion channel activity"/>
    <property type="evidence" value="ECO:0007669"/>
    <property type="project" value="InterPro"/>
</dbReference>
<evidence type="ECO:0000256" key="5">
    <source>
        <dbReference type="SAM" id="SignalP"/>
    </source>
</evidence>
<dbReference type="SUPFAM" id="SSF53850">
    <property type="entry name" value="Periplasmic binding protein-like II"/>
    <property type="match status" value="1"/>
</dbReference>
<dbReference type="Pfam" id="PF00497">
    <property type="entry name" value="SBP_bac_3"/>
    <property type="match status" value="1"/>
</dbReference>
<feature type="domain" description="Solute-binding protein family 3/N-terminal" evidence="6">
    <location>
        <begin position="37"/>
        <end position="258"/>
    </location>
</feature>
<comment type="subcellular location">
    <subcellularLocation>
        <location evidence="1">Cell envelope</location>
    </subcellularLocation>
</comment>
<reference evidence="8 9" key="1">
    <citation type="submission" date="2019-05" db="EMBL/GenBank/DDBJ databases">
        <title>Burkholderia sp. DHOD12, isolated from subtropical forest soil.</title>
        <authorList>
            <person name="Gao Z.-H."/>
            <person name="Qiu L.-H."/>
        </authorList>
    </citation>
    <scope>NUCLEOTIDE SEQUENCE [LARGE SCALE GENOMIC DNA]</scope>
    <source>
        <strain evidence="8 9">DHOD12</strain>
    </source>
</reference>